<dbReference type="RefSeq" id="WP_135088214.1">
    <property type="nucleotide sequence ID" value="NZ_SPDV01000030.1"/>
</dbReference>
<keyword evidence="3" id="KW-1185">Reference proteome</keyword>
<accession>A0A4Y8ZNC2</accession>
<proteinExistence type="predicted"/>
<name>A0A4Y8ZNC2_9SPHN</name>
<feature type="compositionally biased region" description="Basic and acidic residues" evidence="1">
    <location>
        <begin position="87"/>
        <end position="100"/>
    </location>
</feature>
<organism evidence="2 3">
    <name type="scientific">Sphingomonas parva</name>
    <dbReference type="NCBI Taxonomy" id="2555898"/>
    <lineage>
        <taxon>Bacteria</taxon>
        <taxon>Pseudomonadati</taxon>
        <taxon>Pseudomonadota</taxon>
        <taxon>Alphaproteobacteria</taxon>
        <taxon>Sphingomonadales</taxon>
        <taxon>Sphingomonadaceae</taxon>
        <taxon>Sphingomonas</taxon>
    </lineage>
</organism>
<dbReference type="Proteomes" id="UP000298213">
    <property type="component" value="Unassembled WGS sequence"/>
</dbReference>
<reference evidence="2 3" key="1">
    <citation type="submission" date="2019-03" db="EMBL/GenBank/DDBJ databases">
        <title>Genome sequence of Sphingomonas sp. 17J27-24.</title>
        <authorList>
            <person name="Kim M."/>
            <person name="Maeng S."/>
            <person name="Sathiyaraj S."/>
        </authorList>
    </citation>
    <scope>NUCLEOTIDE SEQUENCE [LARGE SCALE GENOMIC DNA]</scope>
    <source>
        <strain evidence="2 3">17J27-24</strain>
    </source>
</reference>
<dbReference type="EMBL" id="SPDV01000030">
    <property type="protein sequence ID" value="TFI57510.1"/>
    <property type="molecule type" value="Genomic_DNA"/>
</dbReference>
<evidence type="ECO:0000313" key="3">
    <source>
        <dbReference type="Proteomes" id="UP000298213"/>
    </source>
</evidence>
<gene>
    <name evidence="2" type="ORF">E2493_15005</name>
</gene>
<dbReference type="OrthoDB" id="8255031at2"/>
<protein>
    <submittedName>
        <fullName evidence="2">Uncharacterized protein</fullName>
    </submittedName>
</protein>
<sequence length="195" mass="21975">MLVVTVELWPYGLEEAKEVLAKATIANCGRDGEGHCYRAELHERGDPSLNIAEMNKTVEIPAHDRRQSVWRLLERVLRAAHVYGRPEPRGGSLAEERESDIQPSPENASADARKDPLSQSEIIYYARVMGLARYPLERILADVEALSVEMLDLWHWRERKAGREGIPGLPFWGEDGIPRDKDGNVLLGWGGKPSR</sequence>
<evidence type="ECO:0000256" key="1">
    <source>
        <dbReference type="SAM" id="MobiDB-lite"/>
    </source>
</evidence>
<dbReference type="AlphaFoldDB" id="A0A4Y8ZNC2"/>
<comment type="caution">
    <text evidence="2">The sequence shown here is derived from an EMBL/GenBank/DDBJ whole genome shotgun (WGS) entry which is preliminary data.</text>
</comment>
<feature type="region of interest" description="Disordered" evidence="1">
    <location>
        <begin position="87"/>
        <end position="114"/>
    </location>
</feature>
<evidence type="ECO:0000313" key="2">
    <source>
        <dbReference type="EMBL" id="TFI57510.1"/>
    </source>
</evidence>